<proteinExistence type="predicted"/>
<feature type="compositionally biased region" description="Basic and acidic residues" evidence="1">
    <location>
        <begin position="22"/>
        <end position="34"/>
    </location>
</feature>
<keyword evidence="3" id="KW-1185">Reference proteome</keyword>
<evidence type="ECO:0000313" key="3">
    <source>
        <dbReference type="Proteomes" id="UP001159363"/>
    </source>
</evidence>
<reference evidence="2 3" key="1">
    <citation type="submission" date="2023-02" db="EMBL/GenBank/DDBJ databases">
        <title>LHISI_Scaffold_Assembly.</title>
        <authorList>
            <person name="Stuart O.P."/>
            <person name="Cleave R."/>
            <person name="Magrath M.J.L."/>
            <person name="Mikheyev A.S."/>
        </authorList>
    </citation>
    <scope>NUCLEOTIDE SEQUENCE [LARGE SCALE GENOMIC DNA]</scope>
    <source>
        <strain evidence="2">Daus_M_001</strain>
        <tissue evidence="2">Leg muscle</tissue>
    </source>
</reference>
<feature type="region of interest" description="Disordered" evidence="1">
    <location>
        <begin position="1"/>
        <end position="47"/>
    </location>
</feature>
<feature type="region of interest" description="Disordered" evidence="1">
    <location>
        <begin position="109"/>
        <end position="130"/>
    </location>
</feature>
<name>A0ABQ9HDU7_9NEOP</name>
<sequence length="243" mass="26832">MTPSSATAPCMQGKQHSVNANSDRETQTLEDGREIPAPARNSDSHIPHPLLRLSSITKLLQESGKLQDPAVGSHQSINRSMSVRGSHTWNIALPTPTRHFKRTRMKMTSLHRGPGSLDPSNKAAHDPRDSDAELPVLAPTAPVIQTIAIQPQLESLRVKQTLPLPISPLKITPERVEQLQNDSSTVHAKIQKEAATCHKPINMTLAMRLCNRFTAWLNSTVQVDHRIRLVAEFILELGNDSSQ</sequence>
<dbReference type="EMBL" id="JARBHB010000006">
    <property type="protein sequence ID" value="KAJ8882233.1"/>
    <property type="molecule type" value="Genomic_DNA"/>
</dbReference>
<gene>
    <name evidence="2" type="ORF">PR048_018721</name>
</gene>
<protein>
    <submittedName>
        <fullName evidence="2">Uncharacterized protein</fullName>
    </submittedName>
</protein>
<dbReference type="Proteomes" id="UP001159363">
    <property type="component" value="Chromosome 5"/>
</dbReference>
<evidence type="ECO:0000256" key="1">
    <source>
        <dbReference type="SAM" id="MobiDB-lite"/>
    </source>
</evidence>
<organism evidence="2 3">
    <name type="scientific">Dryococelus australis</name>
    <dbReference type="NCBI Taxonomy" id="614101"/>
    <lineage>
        <taxon>Eukaryota</taxon>
        <taxon>Metazoa</taxon>
        <taxon>Ecdysozoa</taxon>
        <taxon>Arthropoda</taxon>
        <taxon>Hexapoda</taxon>
        <taxon>Insecta</taxon>
        <taxon>Pterygota</taxon>
        <taxon>Neoptera</taxon>
        <taxon>Polyneoptera</taxon>
        <taxon>Phasmatodea</taxon>
        <taxon>Verophasmatodea</taxon>
        <taxon>Anareolatae</taxon>
        <taxon>Phasmatidae</taxon>
        <taxon>Eurycanthinae</taxon>
        <taxon>Dryococelus</taxon>
    </lineage>
</organism>
<comment type="caution">
    <text evidence="2">The sequence shown here is derived from an EMBL/GenBank/DDBJ whole genome shotgun (WGS) entry which is preliminary data.</text>
</comment>
<accession>A0ABQ9HDU7</accession>
<evidence type="ECO:0000313" key="2">
    <source>
        <dbReference type="EMBL" id="KAJ8882233.1"/>
    </source>
</evidence>